<dbReference type="RefSeq" id="WP_132077212.1">
    <property type="nucleotide sequence ID" value="NZ_SLUI01000003.1"/>
</dbReference>
<proteinExistence type="predicted"/>
<organism evidence="2 3">
    <name type="scientific">Anaerospora hongkongensis</name>
    <dbReference type="NCBI Taxonomy" id="244830"/>
    <lineage>
        <taxon>Bacteria</taxon>
        <taxon>Bacillati</taxon>
        <taxon>Bacillota</taxon>
        <taxon>Negativicutes</taxon>
        <taxon>Selenomonadales</taxon>
        <taxon>Sporomusaceae</taxon>
        <taxon>Anaerospora</taxon>
    </lineage>
</organism>
<dbReference type="EMBL" id="SLUI01000003">
    <property type="protein sequence ID" value="TCL38838.1"/>
    <property type="molecule type" value="Genomic_DNA"/>
</dbReference>
<gene>
    <name evidence="2" type="ORF">EV210_103322</name>
</gene>
<reference evidence="2 3" key="1">
    <citation type="submission" date="2019-03" db="EMBL/GenBank/DDBJ databases">
        <title>Genomic Encyclopedia of Type Strains, Phase IV (KMG-IV): sequencing the most valuable type-strain genomes for metagenomic binning, comparative biology and taxonomic classification.</title>
        <authorList>
            <person name="Goeker M."/>
        </authorList>
    </citation>
    <scope>NUCLEOTIDE SEQUENCE [LARGE SCALE GENOMIC DNA]</scope>
    <source>
        <strain evidence="2 3">DSM 15969</strain>
    </source>
</reference>
<dbReference type="Pfam" id="PF12986">
    <property type="entry name" value="DUF3870"/>
    <property type="match status" value="1"/>
</dbReference>
<dbReference type="OrthoDB" id="7061730at2"/>
<accession>A0A4R1Q2W0</accession>
<comment type="caution">
    <text evidence="2">The sequence shown here is derived from an EMBL/GenBank/DDBJ whole genome shotgun (WGS) entry which is preliminary data.</text>
</comment>
<keyword evidence="3" id="KW-1185">Reference proteome</keyword>
<name>A0A4R1Q2W0_9FIRM</name>
<dbReference type="AlphaFoldDB" id="A0A4R1Q2W0"/>
<evidence type="ECO:0000313" key="3">
    <source>
        <dbReference type="Proteomes" id="UP000295063"/>
    </source>
</evidence>
<protein>
    <submittedName>
        <fullName evidence="2">Uncharacterized protein DUF3870</fullName>
    </submittedName>
</protein>
<feature type="domain" description="DUF3870" evidence="1">
    <location>
        <begin position="10"/>
        <end position="100"/>
    </location>
</feature>
<evidence type="ECO:0000259" key="1">
    <source>
        <dbReference type="Pfam" id="PF12986"/>
    </source>
</evidence>
<dbReference type="InterPro" id="IPR024617">
    <property type="entry name" value="DUF3870"/>
</dbReference>
<evidence type="ECO:0000313" key="2">
    <source>
        <dbReference type="EMBL" id="TCL38838.1"/>
    </source>
</evidence>
<dbReference type="Proteomes" id="UP000295063">
    <property type="component" value="Unassembled WGS sequence"/>
</dbReference>
<sequence length="112" mass="12504">MFNKNIVLFSGSAKLPVDTASFKKYKYISLVVLIDMQSGEIVEVEYTVLTQLSRNFIASLLVGNSLMNGIGEIVNSISVYYQGDARKAIITSLRTIYAKYVVFHKNRKEAAS</sequence>